<dbReference type="SFLD" id="SFLDS00029">
    <property type="entry name" value="Radical_SAM"/>
    <property type="match status" value="2"/>
</dbReference>
<dbReference type="InterPro" id="IPR019940">
    <property type="entry name" value="CofH_family"/>
</dbReference>
<dbReference type="SMART" id="SM00729">
    <property type="entry name" value="Elp3"/>
    <property type="match status" value="1"/>
</dbReference>
<dbReference type="PROSITE" id="PS51918">
    <property type="entry name" value="RADICAL_SAM"/>
    <property type="match status" value="2"/>
</dbReference>
<dbReference type="EC" id="2.5.1.147" evidence="7"/>
<feature type="domain" description="Radical SAM core" evidence="19">
    <location>
        <begin position="530"/>
        <end position="766"/>
    </location>
</feature>
<evidence type="ECO:0000256" key="13">
    <source>
        <dbReference type="ARBA" id="ARBA00023004"/>
    </source>
</evidence>
<gene>
    <name evidence="20" type="primary">fbiC</name>
    <name evidence="20" type="ORF">Psi02_60460</name>
</gene>
<evidence type="ECO:0000313" key="20">
    <source>
        <dbReference type="EMBL" id="GII49622.1"/>
    </source>
</evidence>
<keyword evidence="11" id="KW-0949">S-adenosyl-L-methionine</keyword>
<sequence length="877" mass="95778">MNGDNGTRRALARARDGKTLDVAEAAILLQARGEDLEVLLDHAARVRDAGLSAVGRPGIVTYSRKVFIPLTRLCRDRCGYCTFATAPHKLDSAFMSPDEVLEIARQGAAMGCKEALFTLGDRPEDRWHQAREWLDAHGYDDTLSYVRAMAIRVLEETGLLPHLNPGVLTWRDLQRLKPVAPSMGMMLETTSERLFTEKGQAHYGSPDKDPAVRLRVLEDAGRSNVPFTTGILIGIGETIEDRAESIFAIRRVAREYGGVQEVIVQNFRAKPDTAMRGMPDADLHELAATIAVARLVLGPKVRIQAPPNLIGDEFALMLRAGIDDWGGVSPLTPDHVNPERPWPQIDDLAARTADAGFELRERLTIYPEYVLAGEPWLDPRLLGHVEALADPETGLARPDAVLEGRPWQEPDGGFQGGLRTSGRSDLHTAIDSEGRTHDRRDDFDDVYGDWEALRDRLPSAGLSRTGRVDGTVRAALRQAESDPASLTDDQALALIDLAGDPSGAGADDAGLDELCRIADGLRREAVGDDVTYVVNRNINFTNVCYTGCRFCAFAQRRTDADAYTLSLSEVADRAQEGWDAGATEVCMQGGIHPDMPGTAYFDIARAVKERTPDMHVHAFSPMEVINGASRTNLSIAEWLHAAKEAGVDSLPGTAAEILDDDVRWVLTKGKLPTREWVDVVTTAHKVGIPTTSTMMYGHVDTHEHWVRHIRLIRSIQEDTGGFSEFVLLPFVHTSAPIYLAGIARPGPTARENRAVHALARIMLHGAIANIQCSWVKLQDDLCRSVLDGGVNDLGGTLMEETISRMAGSENGSYRTISQMADMVAPTGRTLRQRTTSYGTPSAERMEAARRSDGVCGSVRRTVPLVSLRPAGSGRPVA</sequence>
<evidence type="ECO:0000256" key="6">
    <source>
        <dbReference type="ARBA" id="ARBA00012126"/>
    </source>
</evidence>
<dbReference type="SFLD" id="SFLDG01389">
    <property type="entry name" value="menaquinone_synthsis_involved"/>
    <property type="match status" value="1"/>
</dbReference>
<dbReference type="SUPFAM" id="SSF102114">
    <property type="entry name" value="Radical SAM enzymes"/>
    <property type="match status" value="2"/>
</dbReference>
<dbReference type="HAMAP" id="MF_01611">
    <property type="entry name" value="FO_synth_sub1"/>
    <property type="match status" value="1"/>
</dbReference>
<dbReference type="InterPro" id="IPR058240">
    <property type="entry name" value="rSAM_sf"/>
</dbReference>
<evidence type="ECO:0000256" key="9">
    <source>
        <dbReference type="ARBA" id="ARBA00022485"/>
    </source>
</evidence>
<accession>A0A8J3UQX6</accession>
<dbReference type="InterPro" id="IPR006638">
    <property type="entry name" value="Elp3/MiaA/NifB-like_rSAM"/>
</dbReference>
<comment type="cofactor">
    <cofactor evidence="1">
        <name>[4Fe-4S] cluster</name>
        <dbReference type="ChEBI" id="CHEBI:49883"/>
    </cofactor>
</comment>
<dbReference type="UniPathway" id="UPA00072"/>
<dbReference type="InterPro" id="IPR019939">
    <property type="entry name" value="CofG_family"/>
</dbReference>
<comment type="similarity">
    <text evidence="5">In the N-terminal section; belongs to the radical SAM superfamily. CofG family.</text>
</comment>
<keyword evidence="13" id="KW-0408">Iron</keyword>
<dbReference type="PANTHER" id="PTHR43076">
    <property type="entry name" value="FO SYNTHASE (COFH)"/>
    <property type="match status" value="1"/>
</dbReference>
<keyword evidence="14" id="KW-0411">Iron-sulfur</keyword>
<dbReference type="InterPro" id="IPR045567">
    <property type="entry name" value="CofH/MnqC-like_C"/>
</dbReference>
<comment type="catalytic activity">
    <reaction evidence="16">
        <text>5-amino-6-(D-ribitylamino)uracil + L-tyrosine + S-adenosyl-L-methionine = 5-amino-5-(4-hydroxybenzyl)-6-(D-ribitylimino)-5,6-dihydrouracil + 2-iminoacetate + 5'-deoxyadenosine + L-methionine + H(+)</text>
        <dbReference type="Rhea" id="RHEA:55200"/>
        <dbReference type="ChEBI" id="CHEBI:15378"/>
        <dbReference type="ChEBI" id="CHEBI:15934"/>
        <dbReference type="ChEBI" id="CHEBI:17319"/>
        <dbReference type="ChEBI" id="CHEBI:57844"/>
        <dbReference type="ChEBI" id="CHEBI:58315"/>
        <dbReference type="ChEBI" id="CHEBI:59789"/>
        <dbReference type="ChEBI" id="CHEBI:77846"/>
        <dbReference type="ChEBI" id="CHEBI:85936"/>
        <dbReference type="EC" id="2.5.1.147"/>
    </reaction>
</comment>
<evidence type="ECO:0000256" key="11">
    <source>
        <dbReference type="ARBA" id="ARBA00022691"/>
    </source>
</evidence>
<dbReference type="NCBIfam" id="NF005609">
    <property type="entry name" value="PRK07360.1"/>
    <property type="match status" value="1"/>
</dbReference>
<dbReference type="NCBIfam" id="NF006687">
    <property type="entry name" value="PRK09234.1"/>
    <property type="match status" value="1"/>
</dbReference>
<comment type="pathway">
    <text evidence="3">Cofactor biosynthesis; coenzyme F0 biosynthesis.</text>
</comment>
<dbReference type="Gene3D" id="3.20.20.70">
    <property type="entry name" value="Aldolase class I"/>
    <property type="match status" value="2"/>
</dbReference>
<dbReference type="NCBIfam" id="NF004884">
    <property type="entry name" value="PRK06245.1"/>
    <property type="match status" value="1"/>
</dbReference>
<evidence type="ECO:0000313" key="21">
    <source>
        <dbReference type="Proteomes" id="UP000644610"/>
    </source>
</evidence>
<evidence type="ECO:0000256" key="4">
    <source>
        <dbReference type="ARBA" id="ARBA00010051"/>
    </source>
</evidence>
<dbReference type="SFLD" id="SFLDF00293">
    <property type="entry name" value="((2_3_4_5-tetrahydroxypentyl)a"/>
    <property type="match status" value="1"/>
</dbReference>
<proteinExistence type="inferred from homology"/>
<organism evidence="20 21">
    <name type="scientific">Planotetraspora silvatica</name>
    <dbReference type="NCBI Taxonomy" id="234614"/>
    <lineage>
        <taxon>Bacteria</taxon>
        <taxon>Bacillati</taxon>
        <taxon>Actinomycetota</taxon>
        <taxon>Actinomycetes</taxon>
        <taxon>Streptosporangiales</taxon>
        <taxon>Streptosporangiaceae</taxon>
        <taxon>Planotetraspora</taxon>
    </lineage>
</organism>
<evidence type="ECO:0000256" key="2">
    <source>
        <dbReference type="ARBA" id="ARBA00003692"/>
    </source>
</evidence>
<dbReference type="FunFam" id="3.20.20.70:FF:000134">
    <property type="entry name" value="7,8-didemethyl-8-hydroxy-5-deazariboflavin synthase"/>
    <property type="match status" value="1"/>
</dbReference>
<dbReference type="PANTHER" id="PTHR43076:SF1">
    <property type="entry name" value="LIPOYL SYNTHASE 2"/>
    <property type="match status" value="1"/>
</dbReference>
<dbReference type="Proteomes" id="UP000644610">
    <property type="component" value="Unassembled WGS sequence"/>
</dbReference>
<dbReference type="GO" id="GO:0051539">
    <property type="term" value="F:4 iron, 4 sulfur cluster binding"/>
    <property type="evidence" value="ECO:0007669"/>
    <property type="project" value="UniProtKB-KW"/>
</dbReference>
<dbReference type="EC" id="4.3.1.32" evidence="6"/>
<dbReference type="Pfam" id="PF04055">
    <property type="entry name" value="Radical_SAM"/>
    <property type="match status" value="2"/>
</dbReference>
<dbReference type="GO" id="GO:0044689">
    <property type="term" value="F:7,8-didemethyl-8-hydroxy-5-deazariboflavin synthase activity"/>
    <property type="evidence" value="ECO:0007669"/>
    <property type="project" value="UniProtKB-EC"/>
</dbReference>
<feature type="compositionally biased region" description="Basic and acidic residues" evidence="18">
    <location>
        <begin position="843"/>
        <end position="852"/>
    </location>
</feature>
<dbReference type="GO" id="GO:0046872">
    <property type="term" value="F:metal ion binding"/>
    <property type="evidence" value="ECO:0007669"/>
    <property type="project" value="UniProtKB-KW"/>
</dbReference>
<dbReference type="Pfam" id="PF19288">
    <property type="entry name" value="CofH_C"/>
    <property type="match status" value="1"/>
</dbReference>
<evidence type="ECO:0000256" key="18">
    <source>
        <dbReference type="SAM" id="MobiDB-lite"/>
    </source>
</evidence>
<evidence type="ECO:0000256" key="3">
    <source>
        <dbReference type="ARBA" id="ARBA00004712"/>
    </source>
</evidence>
<keyword evidence="21" id="KW-1185">Reference proteome</keyword>
<comment type="catalytic activity">
    <reaction evidence="17">
        <text>5-amino-5-(4-hydroxybenzyl)-6-(D-ribitylimino)-5,6-dihydrouracil + S-adenosyl-L-methionine = 7,8-didemethyl-8-hydroxy-5-deazariboflavin + 5'-deoxyadenosine + L-methionine + NH4(+) + H(+)</text>
        <dbReference type="Rhea" id="RHEA:55204"/>
        <dbReference type="ChEBI" id="CHEBI:15378"/>
        <dbReference type="ChEBI" id="CHEBI:17319"/>
        <dbReference type="ChEBI" id="CHEBI:28938"/>
        <dbReference type="ChEBI" id="CHEBI:57844"/>
        <dbReference type="ChEBI" id="CHEBI:59789"/>
        <dbReference type="ChEBI" id="CHEBI:59904"/>
        <dbReference type="ChEBI" id="CHEBI:85936"/>
        <dbReference type="EC" id="4.3.1.32"/>
    </reaction>
</comment>
<dbReference type="NCBIfam" id="TIGR00423">
    <property type="entry name" value="CofH family radical SAM protein"/>
    <property type="match status" value="1"/>
</dbReference>
<feature type="region of interest" description="Disordered" evidence="18">
    <location>
        <begin position="403"/>
        <end position="424"/>
    </location>
</feature>
<dbReference type="SFLD" id="SFLDG01388">
    <property type="entry name" value="7_8-didemethyl-8-hydroxy-5-dea"/>
    <property type="match status" value="2"/>
</dbReference>
<comment type="function">
    <text evidence="2">Catalyzes the radical-mediated synthesis of 7,8-didemethyl-8-hydroxy-5-deazariboflavin (FO) from 5-amino-6-(D-ribitylamino)uracil and L-tyrosine.</text>
</comment>
<evidence type="ECO:0000256" key="10">
    <source>
        <dbReference type="ARBA" id="ARBA00022679"/>
    </source>
</evidence>
<protein>
    <recommendedName>
        <fullName evidence="8">FO synthase</fullName>
        <ecNumber evidence="7">2.5.1.147</ecNumber>
        <ecNumber evidence="6">4.3.1.32</ecNumber>
    </recommendedName>
</protein>
<dbReference type="InterPro" id="IPR020050">
    <property type="entry name" value="FO_synthase_su2"/>
</dbReference>
<feature type="domain" description="Radical SAM core" evidence="19">
    <location>
        <begin position="60"/>
        <end position="308"/>
    </location>
</feature>
<feature type="region of interest" description="Disordered" evidence="18">
    <location>
        <begin position="832"/>
        <end position="853"/>
    </location>
</feature>
<dbReference type="NCBIfam" id="TIGR03551">
    <property type="entry name" value="F420_cofH"/>
    <property type="match status" value="1"/>
</dbReference>
<dbReference type="AlphaFoldDB" id="A0A8J3UQX6"/>
<comment type="similarity">
    <text evidence="4">In the C-terminal section; belongs to the radical SAM superfamily. CofH family.</text>
</comment>
<evidence type="ECO:0000256" key="16">
    <source>
        <dbReference type="ARBA" id="ARBA00048468"/>
    </source>
</evidence>
<dbReference type="HAMAP" id="MF_01612">
    <property type="entry name" value="FO_synth_sub2"/>
    <property type="match status" value="1"/>
</dbReference>
<dbReference type="InterPro" id="IPR013785">
    <property type="entry name" value="Aldolase_TIM"/>
</dbReference>
<evidence type="ECO:0000256" key="12">
    <source>
        <dbReference type="ARBA" id="ARBA00022723"/>
    </source>
</evidence>
<dbReference type="EMBL" id="BOOQ01000044">
    <property type="protein sequence ID" value="GII49622.1"/>
    <property type="molecule type" value="Genomic_DNA"/>
</dbReference>
<evidence type="ECO:0000256" key="14">
    <source>
        <dbReference type="ARBA" id="ARBA00023014"/>
    </source>
</evidence>
<dbReference type="SFLD" id="SFLDG01064">
    <property type="entry name" value="F420__menaquinone_cofactor_bio"/>
    <property type="match status" value="2"/>
</dbReference>
<dbReference type="GO" id="GO:0141093">
    <property type="term" value="F:5-amino-6-(D-ribitylamino)uracil--L-tyrosine 4-hydroxyphenyl transferase activity"/>
    <property type="evidence" value="ECO:0007669"/>
    <property type="project" value="UniProtKB-EC"/>
</dbReference>
<dbReference type="SFLD" id="SFLDF00294">
    <property type="entry name" value="7_8-didemethyl-8-hydroxy-5-dea"/>
    <property type="match status" value="1"/>
</dbReference>
<comment type="caution">
    <text evidence="20">The sequence shown here is derived from an EMBL/GenBank/DDBJ whole genome shotgun (WGS) entry which is preliminary data.</text>
</comment>
<evidence type="ECO:0000259" key="19">
    <source>
        <dbReference type="PROSITE" id="PS51918"/>
    </source>
</evidence>
<keyword evidence="9" id="KW-0004">4Fe-4S</keyword>
<dbReference type="NCBIfam" id="TIGR03550">
    <property type="entry name" value="F420_cofG"/>
    <property type="match status" value="1"/>
</dbReference>
<evidence type="ECO:0000256" key="5">
    <source>
        <dbReference type="ARBA" id="ARBA00010826"/>
    </source>
</evidence>
<evidence type="ECO:0000256" key="1">
    <source>
        <dbReference type="ARBA" id="ARBA00001966"/>
    </source>
</evidence>
<dbReference type="CDD" id="cd01335">
    <property type="entry name" value="Radical_SAM"/>
    <property type="match status" value="2"/>
</dbReference>
<evidence type="ECO:0000256" key="15">
    <source>
        <dbReference type="ARBA" id="ARBA00023239"/>
    </source>
</evidence>
<evidence type="ECO:0000256" key="8">
    <source>
        <dbReference type="ARBA" id="ARBA00022220"/>
    </source>
</evidence>
<reference evidence="20" key="1">
    <citation type="submission" date="2021-01" db="EMBL/GenBank/DDBJ databases">
        <title>Whole genome shotgun sequence of Planotetraspora silvatica NBRC 100141.</title>
        <authorList>
            <person name="Komaki H."/>
            <person name="Tamura T."/>
        </authorList>
    </citation>
    <scope>NUCLEOTIDE SEQUENCE</scope>
    <source>
        <strain evidence="20">NBRC 100141</strain>
    </source>
</reference>
<keyword evidence="10" id="KW-0808">Transferase</keyword>
<name>A0A8J3UQX6_9ACTN</name>
<dbReference type="InterPro" id="IPR034405">
    <property type="entry name" value="F420"/>
</dbReference>
<evidence type="ECO:0000256" key="17">
    <source>
        <dbReference type="ARBA" id="ARBA00048974"/>
    </source>
</evidence>
<keyword evidence="12" id="KW-0479">Metal-binding</keyword>
<keyword evidence="15" id="KW-0456">Lyase</keyword>
<evidence type="ECO:0000256" key="7">
    <source>
        <dbReference type="ARBA" id="ARBA00012289"/>
    </source>
</evidence>
<dbReference type="InterPro" id="IPR007197">
    <property type="entry name" value="rSAM"/>
</dbReference>
<dbReference type="SFLD" id="SFLDF00343">
    <property type="entry name" value="aminofutalosine_synthase_(mqnE"/>
    <property type="match status" value="1"/>
</dbReference>